<sequence length="1378" mass="141752">MKFLRAFLFVLLSVTAFAAGLPTFAQDGQKEGEDDKSYLTRLLQDSLSGAGRNIDITGFEGALSSRATMAKLTIADSEGIWLEIDDVIFDWSRSALFSARLEINELSAGKVTVFRPPVADPSLPTPEATPFTIPELPVSVQIGKLAIDRVELGETVLGQPVVMQVNGKASLDGGGLDVALETTRIDGKDGKIDLAARYAPDTGEAAIDLSMAEGAGGIAATALGIPGAPAVTLTVKGEGPVSDFTARTRLESDGQERITGTVRLSSDDAQPPEWSLAVDLGGDMTPLFAPEMRDFFGTRMQFTAFGRQTSEGDIVLDTFSLDTADLTAGGSFTLAPDGWPQAFDLTAKIADAEGKTVTLPSPGGHTKIRRAVLALSYDAAKSDGWTGSAAVLGYQTPGGQAGALRLSGEGTITRGEEGALGQITAALQAGLEGLRFTDPALSQAVGARLSGKLNALWQDGDPFKITGIDLTGDDYGLTGTTTVNDFESQLKTEFDLALSAQDLSRFAALSGLSLSGAADVTAKGYLAVLSGAFDVDIAGQSRDLALGIAPVDGLLAGEGRVALSASRDDRGIILRRASAQTPAAALAASGTLSSTSGAIDYTAELRSLAALLPGAEGKASASGRVLLKGQTLDGATLTAQIDNQGKPVALPLAEGQDVGFQSGTLTARFSQTDGNQWRLDSSFKDITTPYVSLESFSLAGDGTLAQTAAAGLESIKGRLTAAASGVSGEDARFVRALAPGLRATTDFAYAPGGALDLSNLQLGSGEAALSGDLSLTPDTGETTFTLDLDSGPLGRFSTLTGQNLGGSLRLNASGALTLPGDRFKLDGTMRTQNLSLGLPTLDTILTGQTDLDLSVHRDGGLIMIDKLALANPNATLTAQGSENRIDVTAKLRDIGLLASDFSGPVEGGGTITLSDTGYGLDLAATGPGGTNLRANGAISGQGRADMAITGTAPLGLANVYIAPRRINGSANIDLRLSGPLAPGSLSGQITLANARIIDPTLQIAIENLAGAITVSGGRGSLDLTARASNGGYLAVGGQVDLAPPNQADITITVDRFGLRDAALYDTSVSGAVTLTGPLSGGARISGRLALGPTEIRVPSSGVSALEAIPDIAHIRPPQRVLTTLNRADLSPSGGSASAAEETAPSGPAYPVDLVITAPSRIFIRGRGLDAELGGELRLTGTSDNIIPSGAFELVRGRLDILSQRFELSDGRVTLTGSFDPELYLVATTETESATVTITVSGRPSSPEVTFSSTPELPQDEVISLLIFGRGVSQISALQALELANAVATLAGRGGEGIMAKLRKGFGLDDLDVTQTDDGGTAVRAGKYLSKNIYSDVVVDSDGTSEINLNLDVTPHITLKGSADNNGDTSLGIYYEKDY</sequence>
<dbReference type="PANTHER" id="PTHR36985">
    <property type="entry name" value="TRANSLOCATION AND ASSEMBLY MODULE SUBUNIT TAMB"/>
    <property type="match status" value="1"/>
</dbReference>
<comment type="caution">
    <text evidence="7">The sequence shown here is derived from an EMBL/GenBank/DDBJ whole genome shotgun (WGS) entry which is preliminary data.</text>
</comment>
<dbReference type="GO" id="GO:0097347">
    <property type="term" value="C:TAM protein secretion complex"/>
    <property type="evidence" value="ECO:0007669"/>
    <property type="project" value="TreeGrafter"/>
</dbReference>
<proteinExistence type="predicted"/>
<keyword evidence="3" id="KW-1133">Transmembrane helix</keyword>
<keyword evidence="2" id="KW-0812">Transmembrane</keyword>
<name>A0AAJ1X7H9_9RHOB</name>
<reference evidence="7" key="1">
    <citation type="submission" date="2022-07" db="EMBL/GenBank/DDBJ databases">
        <authorList>
            <person name="Otstavnykh N."/>
            <person name="Isaeva M."/>
            <person name="Bystritskaya E."/>
        </authorList>
    </citation>
    <scope>NUCLEOTIDE SEQUENCE</scope>
    <source>
        <strain evidence="7">10Alg 79</strain>
    </source>
</reference>
<feature type="signal peptide" evidence="5">
    <location>
        <begin position="1"/>
        <end position="18"/>
    </location>
</feature>
<feature type="domain" description="Translocation and assembly module TamB C-terminal" evidence="6">
    <location>
        <begin position="1023"/>
        <end position="1378"/>
    </location>
</feature>
<reference evidence="7" key="2">
    <citation type="submission" date="2023-04" db="EMBL/GenBank/DDBJ databases">
        <title>'Rhodoalgimonas zhirmunskyi' gen. nov., isolated from a red alga.</title>
        <authorList>
            <person name="Nedashkovskaya O.I."/>
            <person name="Otstavnykh N.Y."/>
            <person name="Bystritskaya E.P."/>
            <person name="Balabanova L.A."/>
            <person name="Isaeva M.P."/>
        </authorList>
    </citation>
    <scope>NUCLEOTIDE SEQUENCE</scope>
    <source>
        <strain evidence="7">10Alg 79</strain>
    </source>
</reference>
<evidence type="ECO:0000259" key="6">
    <source>
        <dbReference type="Pfam" id="PF04357"/>
    </source>
</evidence>
<gene>
    <name evidence="7" type="ORF">NOI20_16520</name>
</gene>
<dbReference type="Proteomes" id="UP001227162">
    <property type="component" value="Unassembled WGS sequence"/>
</dbReference>
<keyword evidence="5" id="KW-0732">Signal</keyword>
<evidence type="ECO:0000313" key="8">
    <source>
        <dbReference type="Proteomes" id="UP001227162"/>
    </source>
</evidence>
<feature type="chain" id="PRO_5042478531" evidence="5">
    <location>
        <begin position="19"/>
        <end position="1378"/>
    </location>
</feature>
<comment type="subcellular location">
    <subcellularLocation>
        <location evidence="1">Membrane</location>
        <topology evidence="1">Single-pass membrane protein</topology>
    </subcellularLocation>
</comment>
<protein>
    <submittedName>
        <fullName evidence="7">Translocation/assembly module TamB domain-containing protein</fullName>
    </submittedName>
</protein>
<dbReference type="InterPro" id="IPR007452">
    <property type="entry name" value="TamB_C"/>
</dbReference>
<dbReference type="Pfam" id="PF04357">
    <property type="entry name" value="TamB"/>
    <property type="match status" value="1"/>
</dbReference>
<evidence type="ECO:0000313" key="7">
    <source>
        <dbReference type="EMBL" id="MDQ2095724.1"/>
    </source>
</evidence>
<evidence type="ECO:0000256" key="5">
    <source>
        <dbReference type="SAM" id="SignalP"/>
    </source>
</evidence>
<evidence type="ECO:0000256" key="1">
    <source>
        <dbReference type="ARBA" id="ARBA00004167"/>
    </source>
</evidence>
<keyword evidence="4" id="KW-0472">Membrane</keyword>
<evidence type="ECO:0000256" key="4">
    <source>
        <dbReference type="ARBA" id="ARBA00023136"/>
    </source>
</evidence>
<dbReference type="GO" id="GO:0005886">
    <property type="term" value="C:plasma membrane"/>
    <property type="evidence" value="ECO:0007669"/>
    <property type="project" value="InterPro"/>
</dbReference>
<evidence type="ECO:0000256" key="3">
    <source>
        <dbReference type="ARBA" id="ARBA00022989"/>
    </source>
</evidence>
<dbReference type="RefSeq" id="WP_317627345.1">
    <property type="nucleotide sequence ID" value="NZ_JANFFA010000005.1"/>
</dbReference>
<organism evidence="7 8">
    <name type="scientific">Rhodalgimonas zhirmunskyi</name>
    <dbReference type="NCBI Taxonomy" id="2964767"/>
    <lineage>
        <taxon>Bacteria</taxon>
        <taxon>Pseudomonadati</taxon>
        <taxon>Pseudomonadota</taxon>
        <taxon>Alphaproteobacteria</taxon>
        <taxon>Rhodobacterales</taxon>
        <taxon>Roseobacteraceae</taxon>
        <taxon>Rhodalgimonas</taxon>
    </lineage>
</organism>
<evidence type="ECO:0000256" key="2">
    <source>
        <dbReference type="ARBA" id="ARBA00022692"/>
    </source>
</evidence>
<dbReference type="PANTHER" id="PTHR36985:SF1">
    <property type="entry name" value="TRANSLOCATION AND ASSEMBLY MODULE SUBUNIT TAMB"/>
    <property type="match status" value="1"/>
</dbReference>
<accession>A0AAJ1X7H9</accession>
<keyword evidence="8" id="KW-1185">Reference proteome</keyword>
<dbReference type="EMBL" id="JANFFA010000005">
    <property type="protein sequence ID" value="MDQ2095724.1"/>
    <property type="molecule type" value="Genomic_DNA"/>
</dbReference>
<dbReference type="GO" id="GO:0009306">
    <property type="term" value="P:protein secretion"/>
    <property type="evidence" value="ECO:0007669"/>
    <property type="project" value="InterPro"/>
</dbReference>